<accession>A0A0P1GKP9</accession>
<name>A0A0P1GKP9_9RHOB</name>
<feature type="region of interest" description="Disordered" evidence="1">
    <location>
        <begin position="1"/>
        <end position="76"/>
    </location>
</feature>
<dbReference type="GO" id="GO:0005886">
    <property type="term" value="C:plasma membrane"/>
    <property type="evidence" value="ECO:0007669"/>
    <property type="project" value="TreeGrafter"/>
</dbReference>
<dbReference type="OrthoDB" id="7800844at2"/>
<protein>
    <submittedName>
        <fullName evidence="3">Vi polysaccharide export inner membrane protein VexD</fullName>
    </submittedName>
</protein>
<feature type="compositionally biased region" description="Polar residues" evidence="1">
    <location>
        <begin position="1"/>
        <end position="14"/>
    </location>
</feature>
<keyword evidence="4" id="KW-1185">Reference proteome</keyword>
<evidence type="ECO:0000313" key="4">
    <source>
        <dbReference type="Proteomes" id="UP000054935"/>
    </source>
</evidence>
<keyword evidence="2" id="KW-0472">Membrane</keyword>
<dbReference type="InterPro" id="IPR050445">
    <property type="entry name" value="Bact_polysacc_biosynth/exp"/>
</dbReference>
<proteinExistence type="predicted"/>
<feature type="transmembrane region" description="Helical" evidence="2">
    <location>
        <begin position="93"/>
        <end position="115"/>
    </location>
</feature>
<feature type="compositionally biased region" description="Low complexity" evidence="1">
    <location>
        <begin position="53"/>
        <end position="74"/>
    </location>
</feature>
<dbReference type="Proteomes" id="UP000054935">
    <property type="component" value="Unassembled WGS sequence"/>
</dbReference>
<feature type="compositionally biased region" description="Pro residues" evidence="1">
    <location>
        <begin position="22"/>
        <end position="32"/>
    </location>
</feature>
<dbReference type="GO" id="GO:0004713">
    <property type="term" value="F:protein tyrosine kinase activity"/>
    <property type="evidence" value="ECO:0007669"/>
    <property type="project" value="TreeGrafter"/>
</dbReference>
<dbReference type="EMBL" id="CYSE01000017">
    <property type="protein sequence ID" value="CUH82618.1"/>
    <property type="molecule type" value="Genomic_DNA"/>
</dbReference>
<organism evidence="3 4">
    <name type="scientific">Tropicibacter naphthalenivorans</name>
    <dbReference type="NCBI Taxonomy" id="441103"/>
    <lineage>
        <taxon>Bacteria</taxon>
        <taxon>Pseudomonadati</taxon>
        <taxon>Pseudomonadota</taxon>
        <taxon>Alphaproteobacteria</taxon>
        <taxon>Rhodobacterales</taxon>
        <taxon>Roseobacteraceae</taxon>
        <taxon>Tropicibacter</taxon>
    </lineage>
</organism>
<dbReference type="STRING" id="441103.TRN7648_04160"/>
<feature type="compositionally biased region" description="Gly residues" evidence="1">
    <location>
        <begin position="35"/>
        <end position="52"/>
    </location>
</feature>
<evidence type="ECO:0000313" key="3">
    <source>
        <dbReference type="EMBL" id="CUH82618.1"/>
    </source>
</evidence>
<reference evidence="3 4" key="1">
    <citation type="submission" date="2015-09" db="EMBL/GenBank/DDBJ databases">
        <authorList>
            <consortium name="Swine Surveillance"/>
        </authorList>
    </citation>
    <scope>NUCLEOTIDE SEQUENCE [LARGE SCALE GENOMIC DNA]</scope>
    <source>
        <strain evidence="3 4">CECT 7648</strain>
    </source>
</reference>
<sequence>MTDTPSSKAPSPKTQDPKASPQNPPAPKPAPKPAQGGGQGGGQGGKKPGQGQGNAQPKNQPKNQGNNQGNNKGPKVIEVAPIAQPARMRRRHWAVLFSFVIFVLMPLAGAGVYLWTRAVDQYASTVGFTIRQEEGGSAAGLLGGLAAQVAGGSGRADTDILYEFIQSQSLVAQIDAKFDLRSLYSEQWQLDPVFALRPDASLEDLVDYWQRILRIAYDESSQLIELEIRAFDPQLAQQIGQEVLRQSQTLINELNAQARADTIRYAESDLAEAQTRLREARSALILFRTRTQLVDPETDLQGRMGVVNTLQQQLAEALIELDLLAQSTNDSDPRVVQARRKIEVIRTRIEAERTNVASGASASSGEDYPTLLAEYESLLADREFAEETWRAALTALDVARANASRQTRYLATYIAPTLPQSAEYPRRWVLFGLTGLFAMLAWAIMALVYYSIRDSR</sequence>
<evidence type="ECO:0000256" key="1">
    <source>
        <dbReference type="SAM" id="MobiDB-lite"/>
    </source>
</evidence>
<dbReference type="RefSeq" id="WP_058249507.1">
    <property type="nucleotide sequence ID" value="NZ_CYSE01000017.1"/>
</dbReference>
<dbReference type="AlphaFoldDB" id="A0A0P1GKP9"/>
<keyword evidence="2" id="KW-1133">Transmembrane helix</keyword>
<gene>
    <name evidence="3" type="ORF">TRN7648_04160</name>
</gene>
<evidence type="ECO:0000256" key="2">
    <source>
        <dbReference type="SAM" id="Phobius"/>
    </source>
</evidence>
<dbReference type="PANTHER" id="PTHR32309:SF13">
    <property type="entry name" value="FERRIC ENTEROBACTIN TRANSPORT PROTEIN FEPE"/>
    <property type="match status" value="1"/>
</dbReference>
<feature type="transmembrane region" description="Helical" evidence="2">
    <location>
        <begin position="428"/>
        <end position="452"/>
    </location>
</feature>
<keyword evidence="2" id="KW-0812">Transmembrane</keyword>
<dbReference type="PANTHER" id="PTHR32309">
    <property type="entry name" value="TYROSINE-PROTEIN KINASE"/>
    <property type="match status" value="1"/>
</dbReference>